<dbReference type="AntiFam" id="ANF00077">
    <property type="entry name" value="Shadow ORF (opposite AtoC)"/>
</dbReference>
<proteinExistence type="predicted"/>
<dbReference type="EMBL" id="CWQJ01000006">
    <property type="protein sequence ID" value="CSB90912.1"/>
    <property type="molecule type" value="Genomic_DNA"/>
</dbReference>
<sequence length="57" mass="6852">MQKAQQLNLQMWTHFTNFIQKYSATIGLLKNPFMTLLMVKRARRMTKQFGFGHIIRH</sequence>
<accession>A0A655WI18</accession>
<evidence type="ECO:0000313" key="1">
    <source>
        <dbReference type="EMBL" id="CSB90912.1"/>
    </source>
</evidence>
<dbReference type="Proteomes" id="UP000046067">
    <property type="component" value="Unassembled WGS sequence"/>
</dbReference>
<reference evidence="1 2" key="1">
    <citation type="submission" date="2015-07" db="EMBL/GenBank/DDBJ databases">
        <authorList>
            <consortium name="Pathogen Informatics"/>
        </authorList>
    </citation>
    <scope>NUCLEOTIDE SEQUENCE [LARGE SCALE GENOMIC DNA]</scope>
    <source>
        <strain evidence="1 2">A325</strain>
    </source>
</reference>
<protein>
    <submittedName>
        <fullName evidence="1">Uncharacterized protein</fullName>
    </submittedName>
</protein>
<evidence type="ECO:0000313" key="2">
    <source>
        <dbReference type="Proteomes" id="UP000046067"/>
    </source>
</evidence>
<dbReference type="AlphaFoldDB" id="A0A655WI18"/>
<gene>
    <name evidence="1" type="ORF">ERS013201_01292</name>
</gene>
<organism evidence="1 2">
    <name type="scientific">Vibrio cholerae</name>
    <dbReference type="NCBI Taxonomy" id="666"/>
    <lineage>
        <taxon>Bacteria</taxon>
        <taxon>Pseudomonadati</taxon>
        <taxon>Pseudomonadota</taxon>
        <taxon>Gammaproteobacteria</taxon>
        <taxon>Vibrionales</taxon>
        <taxon>Vibrionaceae</taxon>
        <taxon>Vibrio</taxon>
    </lineage>
</organism>
<name>A0A655WI18_VIBCL</name>